<evidence type="ECO:0000313" key="1">
    <source>
        <dbReference type="EMBL" id="MDX8044569.1"/>
    </source>
</evidence>
<protein>
    <submittedName>
        <fullName evidence="1">SGNH/GDSL hydrolase family protein</fullName>
        <ecNumber evidence="1">3.1.-.-</ecNumber>
    </submittedName>
</protein>
<gene>
    <name evidence="1" type="ORF">SH601_01090</name>
</gene>
<dbReference type="EMBL" id="JAWZSR010000001">
    <property type="protein sequence ID" value="MDX8044569.1"/>
    <property type="molecule type" value="Genomic_DNA"/>
</dbReference>
<evidence type="ECO:0000313" key="2">
    <source>
        <dbReference type="Proteomes" id="UP001277972"/>
    </source>
</evidence>
<accession>A0ACC6M0W4</accession>
<organism evidence="1 2">
    <name type="scientific">Gracilibacillus pellucidus</name>
    <dbReference type="NCBI Taxonomy" id="3095368"/>
    <lineage>
        <taxon>Bacteria</taxon>
        <taxon>Bacillati</taxon>
        <taxon>Bacillota</taxon>
        <taxon>Bacilli</taxon>
        <taxon>Bacillales</taxon>
        <taxon>Bacillaceae</taxon>
        <taxon>Gracilibacillus</taxon>
    </lineage>
</organism>
<comment type="caution">
    <text evidence="1">The sequence shown here is derived from an EMBL/GenBank/DDBJ whole genome shotgun (WGS) entry which is preliminary data.</text>
</comment>
<reference evidence="1" key="1">
    <citation type="submission" date="2023-11" db="EMBL/GenBank/DDBJ databases">
        <title>Gracilibacillus pellucida a moderately halophilic bacterium isolated from saline soil in Xinjiang province.</title>
        <authorList>
            <person name="Zhang Z."/>
            <person name="Tan F."/>
            <person name="Wang Y."/>
            <person name="Xia M."/>
        </authorList>
    </citation>
    <scope>NUCLEOTIDE SEQUENCE</scope>
    <source>
        <strain evidence="1">S3-1-1</strain>
    </source>
</reference>
<proteinExistence type="predicted"/>
<keyword evidence="2" id="KW-1185">Reference proteome</keyword>
<sequence>MKLEHNQKLLFIGDSITDCDRAKPEGEGLFQALGNGYVAIIDGLLQSTYPELGIRVVNKGISGNTVKDLQMRWQEDVLNQHPDWLVVMIGINDVWRQFDTPTIPEKHVYLEQYEKIYRELIEQTKPKVKQIVLMTPYYIEANMNDPMRAKMDEYGQVVKRLADEYQAIFVDTQQAFNDLLEHVYPATIAWDRVHPDHTGHTIIAKAFLRAIDFAW</sequence>
<dbReference type="Proteomes" id="UP001277972">
    <property type="component" value="Unassembled WGS sequence"/>
</dbReference>
<keyword evidence="1" id="KW-0378">Hydrolase</keyword>
<dbReference type="EC" id="3.1.-.-" evidence="1"/>
<name>A0ACC6M0W4_9BACI</name>